<dbReference type="Proteomes" id="UP000633365">
    <property type="component" value="Unassembled WGS sequence"/>
</dbReference>
<dbReference type="Pfam" id="PF02446">
    <property type="entry name" value="Glyco_hydro_77"/>
    <property type="match status" value="1"/>
</dbReference>
<keyword evidence="6 10" id="KW-0808">Transferase</keyword>
<dbReference type="Gene3D" id="3.20.20.80">
    <property type="entry name" value="Glycosidases"/>
    <property type="match status" value="1"/>
</dbReference>
<dbReference type="PANTHER" id="PTHR32438:SF5">
    <property type="entry name" value="4-ALPHA-GLUCANOTRANSFERASE DPE1, CHLOROPLASTIC_AMYLOPLASTIC"/>
    <property type="match status" value="1"/>
</dbReference>
<comment type="caution">
    <text evidence="11">The sequence shown here is derived from an EMBL/GenBank/DDBJ whole genome shotgun (WGS) entry which is preliminary data.</text>
</comment>
<dbReference type="GO" id="GO:0004134">
    <property type="term" value="F:4-alpha-glucanotransferase activity"/>
    <property type="evidence" value="ECO:0007669"/>
    <property type="project" value="UniProtKB-EC"/>
</dbReference>
<evidence type="ECO:0000256" key="1">
    <source>
        <dbReference type="ARBA" id="ARBA00000439"/>
    </source>
</evidence>
<dbReference type="InterPro" id="IPR003385">
    <property type="entry name" value="Glyco_hydro_77"/>
</dbReference>
<evidence type="ECO:0000256" key="3">
    <source>
        <dbReference type="ARBA" id="ARBA00012560"/>
    </source>
</evidence>
<evidence type="ECO:0000313" key="11">
    <source>
        <dbReference type="EMBL" id="MBK6089930.1"/>
    </source>
</evidence>
<evidence type="ECO:0000256" key="7">
    <source>
        <dbReference type="ARBA" id="ARBA00023277"/>
    </source>
</evidence>
<dbReference type="InterPro" id="IPR017853">
    <property type="entry name" value="GH"/>
</dbReference>
<dbReference type="NCBIfam" id="NF011080">
    <property type="entry name" value="PRK14508.1-3"/>
    <property type="match status" value="1"/>
</dbReference>
<evidence type="ECO:0000256" key="4">
    <source>
        <dbReference type="ARBA" id="ARBA00020295"/>
    </source>
</evidence>
<evidence type="ECO:0000256" key="10">
    <source>
        <dbReference type="RuleBase" id="RU361207"/>
    </source>
</evidence>
<evidence type="ECO:0000256" key="2">
    <source>
        <dbReference type="ARBA" id="ARBA00005684"/>
    </source>
</evidence>
<accession>A0A934WU23</accession>
<dbReference type="SUPFAM" id="SSF51445">
    <property type="entry name" value="(Trans)glycosidases"/>
    <property type="match status" value="1"/>
</dbReference>
<evidence type="ECO:0000256" key="6">
    <source>
        <dbReference type="ARBA" id="ARBA00022679"/>
    </source>
</evidence>
<evidence type="ECO:0000256" key="9">
    <source>
        <dbReference type="ARBA" id="ARBA00031501"/>
    </source>
</evidence>
<dbReference type="PANTHER" id="PTHR32438">
    <property type="entry name" value="4-ALPHA-GLUCANOTRANSFERASE DPE1, CHLOROPLASTIC/AMYLOPLASTIC"/>
    <property type="match status" value="1"/>
</dbReference>
<comment type="similarity">
    <text evidence="2 10">Belongs to the disproportionating enzyme family.</text>
</comment>
<protein>
    <recommendedName>
        <fullName evidence="4 10">4-alpha-glucanotransferase</fullName>
        <ecNumber evidence="3 10">2.4.1.25</ecNumber>
    </recommendedName>
    <alternativeName>
        <fullName evidence="8 10">Amylomaltase</fullName>
    </alternativeName>
    <alternativeName>
        <fullName evidence="9 10">Disproportionating enzyme</fullName>
    </alternativeName>
</protein>
<dbReference type="EMBL" id="JAEQMG010000163">
    <property type="protein sequence ID" value="MBK6089930.1"/>
    <property type="molecule type" value="Genomic_DNA"/>
</dbReference>
<dbReference type="EC" id="2.4.1.25" evidence="3 10"/>
<dbReference type="GO" id="GO:0005975">
    <property type="term" value="P:carbohydrate metabolic process"/>
    <property type="evidence" value="ECO:0007669"/>
    <property type="project" value="InterPro"/>
</dbReference>
<proteinExistence type="inferred from homology"/>
<evidence type="ECO:0000256" key="8">
    <source>
        <dbReference type="ARBA" id="ARBA00031423"/>
    </source>
</evidence>
<dbReference type="NCBIfam" id="TIGR00217">
    <property type="entry name" value="malQ"/>
    <property type="match status" value="1"/>
</dbReference>
<name>A0A934WU23_9FIRM</name>
<organism evidence="11 12">
    <name type="scientific">Ruminococcus difficilis</name>
    <dbReference type="NCBI Taxonomy" id="2763069"/>
    <lineage>
        <taxon>Bacteria</taxon>
        <taxon>Bacillati</taxon>
        <taxon>Bacillota</taxon>
        <taxon>Clostridia</taxon>
        <taxon>Eubacteriales</taxon>
        <taxon>Oscillospiraceae</taxon>
        <taxon>Ruminococcus</taxon>
    </lineage>
</organism>
<evidence type="ECO:0000313" key="12">
    <source>
        <dbReference type="Proteomes" id="UP000633365"/>
    </source>
</evidence>
<sequence>MARVSGVLMPITSLPSPYGIGTIGKEARQFADFLKAAGQSVWQILPVGPTSYGDSPYQSFSTYAGNPYMIDLDTLVKEGLLTKAQIEQFYWGNNAEEIDYGAIYYSRFEVLKIAYEKFLEGDRKAFNSFKRKNSKWIKDYALYMAVKKYFGNKAWPDWDDEEIRVRNEEAIARYTRKFRKEIDFWKWVQFEFYKQWEDFRAYVNGLGIKILGDMPIYVAMDSADTWANPEVFWLDENLDPVCVAGCPPDYFSATGQLWGNPLYDWDYLEETGYDWWMGRIAAADKLFDITRIDHFRAFDTYYAIPFGSENAINGEWIDGPGIDFFNVMREKLGDIQIVAEDLGELFDSVKELLKESGYPGMKVLEFAFADDDENDFLPHNYTENCVVYTGTHDNDTVLGWYSQIDGWEKEHCNKYLGIHPGDEVNWKFIEAAYKSVANYAIIQMQDILGLGSEARINVPSTLGSNWVWRMKEGAATKEIADRLYNLSKTNSRLEEK</sequence>
<gene>
    <name evidence="11" type="primary">malQ</name>
    <name evidence="11" type="ORF">JKK62_14995</name>
</gene>
<dbReference type="RefSeq" id="WP_201428621.1">
    <property type="nucleotide sequence ID" value="NZ_JAEQMG010000163.1"/>
</dbReference>
<keyword evidence="12" id="KW-1185">Reference proteome</keyword>
<evidence type="ECO:0000256" key="5">
    <source>
        <dbReference type="ARBA" id="ARBA00022676"/>
    </source>
</evidence>
<comment type="catalytic activity">
    <reaction evidence="1 10">
        <text>Transfers a segment of a (1-&gt;4)-alpha-D-glucan to a new position in an acceptor, which may be glucose or a (1-&gt;4)-alpha-D-glucan.</text>
        <dbReference type="EC" id="2.4.1.25"/>
    </reaction>
</comment>
<reference evidence="11" key="1">
    <citation type="submission" date="2021-01" db="EMBL/GenBank/DDBJ databases">
        <title>Genome public.</title>
        <authorList>
            <person name="Liu C."/>
            <person name="Sun Q."/>
        </authorList>
    </citation>
    <scope>NUCLEOTIDE SEQUENCE</scope>
    <source>
        <strain evidence="11">M6</strain>
    </source>
</reference>
<keyword evidence="7 10" id="KW-0119">Carbohydrate metabolism</keyword>
<keyword evidence="5 10" id="KW-0328">Glycosyltransferase</keyword>
<dbReference type="AlphaFoldDB" id="A0A934WU23"/>